<comment type="caution">
    <text evidence="4">The sequence shown here is derived from an EMBL/GenBank/DDBJ whole genome shotgun (WGS) entry which is preliminary data.</text>
</comment>
<sequence>MILRLSVSDLLQCVLLWMLQPILFIVEQSHHIFCNMGLLKCYNPLSSIGASRSLAITCLSLICWHLIIFLDIKIKRTLIFLFKLGQFAMNQNQDLKSCFLVAKSLRELPSLYILLWNPDHGFHEVSTKDTKDGRGSIQDQEEGTELGRYQVRKITSETILGVKHDAFFLNIKNCDDIAKFSRWFLAISFPISTLSLFSFVMHAPHEPQIEPSKEDPVPLRCPVPEPPSPGSSKDADHPSPVSVLEIPFTEEISSGSECFERVSADLQGLRMQLKLLKMESGAYTDEGMLMSSDKDDEIFEDDSFECSYLIDVLIDSGFEDADPDMIIATWHSPDCPLGPGVFDNLEKKYCNETWLRSERRLLFDLINTGLVEIFQWLINPHPWVKLLTRKVGPPEWQKHGLKYEVRDFLENEEKKAREEVTERLLDREMLWLDSGDGIDAIGKEIEKLLIDDLIAEVADM</sequence>
<keyword evidence="2" id="KW-0812">Transmembrane</keyword>
<name>A0A4S4EVR5_CAMSN</name>
<evidence type="ECO:0000256" key="2">
    <source>
        <dbReference type="SAM" id="Phobius"/>
    </source>
</evidence>
<dbReference type="EMBL" id="SDRB02001930">
    <property type="protein sequence ID" value="THG20436.1"/>
    <property type="molecule type" value="Genomic_DNA"/>
</dbReference>
<organism evidence="4 5">
    <name type="scientific">Camellia sinensis var. sinensis</name>
    <name type="common">China tea</name>
    <dbReference type="NCBI Taxonomy" id="542762"/>
    <lineage>
        <taxon>Eukaryota</taxon>
        <taxon>Viridiplantae</taxon>
        <taxon>Streptophyta</taxon>
        <taxon>Embryophyta</taxon>
        <taxon>Tracheophyta</taxon>
        <taxon>Spermatophyta</taxon>
        <taxon>Magnoliopsida</taxon>
        <taxon>eudicotyledons</taxon>
        <taxon>Gunneridae</taxon>
        <taxon>Pentapetalae</taxon>
        <taxon>asterids</taxon>
        <taxon>Ericales</taxon>
        <taxon>Theaceae</taxon>
        <taxon>Camellia</taxon>
    </lineage>
</organism>
<feature type="transmembrane region" description="Helical" evidence="2">
    <location>
        <begin position="48"/>
        <end position="70"/>
    </location>
</feature>
<reference evidence="4 5" key="1">
    <citation type="journal article" date="2018" name="Proc. Natl. Acad. Sci. U.S.A.">
        <title>Draft genome sequence of Camellia sinensis var. sinensis provides insights into the evolution of the tea genome and tea quality.</title>
        <authorList>
            <person name="Wei C."/>
            <person name="Yang H."/>
            <person name="Wang S."/>
            <person name="Zhao J."/>
            <person name="Liu C."/>
            <person name="Gao L."/>
            <person name="Xia E."/>
            <person name="Lu Y."/>
            <person name="Tai Y."/>
            <person name="She G."/>
            <person name="Sun J."/>
            <person name="Cao H."/>
            <person name="Tong W."/>
            <person name="Gao Q."/>
            <person name="Li Y."/>
            <person name="Deng W."/>
            <person name="Jiang X."/>
            <person name="Wang W."/>
            <person name="Chen Q."/>
            <person name="Zhang S."/>
            <person name="Li H."/>
            <person name="Wu J."/>
            <person name="Wang P."/>
            <person name="Li P."/>
            <person name="Shi C."/>
            <person name="Zheng F."/>
            <person name="Jian J."/>
            <person name="Huang B."/>
            <person name="Shan D."/>
            <person name="Shi M."/>
            <person name="Fang C."/>
            <person name="Yue Y."/>
            <person name="Li F."/>
            <person name="Li D."/>
            <person name="Wei S."/>
            <person name="Han B."/>
            <person name="Jiang C."/>
            <person name="Yin Y."/>
            <person name="Xia T."/>
            <person name="Zhang Z."/>
            <person name="Bennetzen J.L."/>
            <person name="Zhao S."/>
            <person name="Wan X."/>
        </authorList>
    </citation>
    <scope>NUCLEOTIDE SEQUENCE [LARGE SCALE GENOMIC DNA]</scope>
    <source>
        <strain evidence="5">cv. Shuchazao</strain>
        <tissue evidence="4">Leaf</tissue>
    </source>
</reference>
<evidence type="ECO:0000259" key="3">
    <source>
        <dbReference type="Pfam" id="PF14309"/>
    </source>
</evidence>
<feature type="compositionally biased region" description="Pro residues" evidence="1">
    <location>
        <begin position="219"/>
        <end position="229"/>
    </location>
</feature>
<feature type="compositionally biased region" description="Basic and acidic residues" evidence="1">
    <location>
        <begin position="208"/>
        <end position="217"/>
    </location>
</feature>
<feature type="domain" description="DUF4378" evidence="3">
    <location>
        <begin position="305"/>
        <end position="456"/>
    </location>
</feature>
<dbReference type="AlphaFoldDB" id="A0A4S4EVR5"/>
<keyword evidence="5" id="KW-1185">Reference proteome</keyword>
<accession>A0A4S4EVR5</accession>
<evidence type="ECO:0000313" key="5">
    <source>
        <dbReference type="Proteomes" id="UP000306102"/>
    </source>
</evidence>
<feature type="region of interest" description="Disordered" evidence="1">
    <location>
        <begin position="208"/>
        <end position="238"/>
    </location>
</feature>
<feature type="transmembrane region" description="Helical" evidence="2">
    <location>
        <begin position="183"/>
        <end position="203"/>
    </location>
</feature>
<evidence type="ECO:0000256" key="1">
    <source>
        <dbReference type="SAM" id="MobiDB-lite"/>
    </source>
</evidence>
<dbReference type="Proteomes" id="UP000306102">
    <property type="component" value="Unassembled WGS sequence"/>
</dbReference>
<evidence type="ECO:0000313" key="4">
    <source>
        <dbReference type="EMBL" id="THG20436.1"/>
    </source>
</evidence>
<gene>
    <name evidence="4" type="ORF">TEA_009295</name>
</gene>
<keyword evidence="2" id="KW-0472">Membrane</keyword>
<dbReference type="Pfam" id="PF14309">
    <property type="entry name" value="DUF4378"/>
    <property type="match status" value="1"/>
</dbReference>
<dbReference type="InterPro" id="IPR025486">
    <property type="entry name" value="DUF4378"/>
</dbReference>
<dbReference type="PANTHER" id="PTHR46836:SF8">
    <property type="entry name" value="AFADIN"/>
    <property type="match status" value="1"/>
</dbReference>
<protein>
    <recommendedName>
        <fullName evidence="3">DUF4378 domain-containing protein</fullName>
    </recommendedName>
</protein>
<keyword evidence="2" id="KW-1133">Transmembrane helix</keyword>
<dbReference type="PANTHER" id="PTHR46836">
    <property type="entry name" value="AFADIN"/>
    <property type="match status" value="1"/>
</dbReference>
<proteinExistence type="predicted"/>